<accession>A0A382ZGV3</accession>
<name>A0A382ZGV3_9ZZZZ</name>
<evidence type="ECO:0000313" key="1">
    <source>
        <dbReference type="EMBL" id="SVD94520.1"/>
    </source>
</evidence>
<dbReference type="AlphaFoldDB" id="A0A382ZGV3"/>
<reference evidence="1" key="1">
    <citation type="submission" date="2018-05" db="EMBL/GenBank/DDBJ databases">
        <authorList>
            <person name="Lanie J.A."/>
            <person name="Ng W.-L."/>
            <person name="Kazmierczak K.M."/>
            <person name="Andrzejewski T.M."/>
            <person name="Davidsen T.M."/>
            <person name="Wayne K.J."/>
            <person name="Tettelin H."/>
            <person name="Glass J.I."/>
            <person name="Rusch D."/>
            <person name="Podicherti R."/>
            <person name="Tsui H.-C.T."/>
            <person name="Winkler M.E."/>
        </authorList>
    </citation>
    <scope>NUCLEOTIDE SEQUENCE</scope>
</reference>
<sequence length="78" mass="8899">MNQNTKIFLVITILFFSIYTLASDGHRATSDEAFAQQQALRIVLQEPDPEFVLGESGQYFKYPEFWFPHNPGGGEIKC</sequence>
<proteinExistence type="predicted"/>
<protein>
    <submittedName>
        <fullName evidence="1">Uncharacterized protein</fullName>
    </submittedName>
</protein>
<organism evidence="1">
    <name type="scientific">marine metagenome</name>
    <dbReference type="NCBI Taxonomy" id="408172"/>
    <lineage>
        <taxon>unclassified sequences</taxon>
        <taxon>metagenomes</taxon>
        <taxon>ecological metagenomes</taxon>
    </lineage>
</organism>
<gene>
    <name evidence="1" type="ORF">METZ01_LOCUS447374</name>
</gene>
<dbReference type="EMBL" id="UINC01183657">
    <property type="protein sequence ID" value="SVD94520.1"/>
    <property type="molecule type" value="Genomic_DNA"/>
</dbReference>
<feature type="non-terminal residue" evidence="1">
    <location>
        <position position="78"/>
    </location>
</feature>